<dbReference type="SUPFAM" id="SSF53822">
    <property type="entry name" value="Periplasmic binding protein-like I"/>
    <property type="match status" value="1"/>
</dbReference>
<evidence type="ECO:0000313" key="5">
    <source>
        <dbReference type="EMBL" id="SEG07772.1"/>
    </source>
</evidence>
<proteinExistence type="predicted"/>
<keyword evidence="1" id="KW-0805">Transcription regulation</keyword>
<evidence type="ECO:0000313" key="6">
    <source>
        <dbReference type="Proteomes" id="UP000236752"/>
    </source>
</evidence>
<dbReference type="PROSITE" id="PS50932">
    <property type="entry name" value="HTH_LACI_2"/>
    <property type="match status" value="1"/>
</dbReference>
<dbReference type="PANTHER" id="PTHR30146">
    <property type="entry name" value="LACI-RELATED TRANSCRIPTIONAL REPRESSOR"/>
    <property type="match status" value="1"/>
</dbReference>
<dbReference type="SMART" id="SM00354">
    <property type="entry name" value="HTH_LACI"/>
    <property type="match status" value="1"/>
</dbReference>
<dbReference type="EMBL" id="FNUZ01000002">
    <property type="protein sequence ID" value="SEG07772.1"/>
    <property type="molecule type" value="Genomic_DNA"/>
</dbReference>
<dbReference type="InterPro" id="IPR000843">
    <property type="entry name" value="HTH_LacI"/>
</dbReference>
<dbReference type="Pfam" id="PF00356">
    <property type="entry name" value="LacI"/>
    <property type="match status" value="1"/>
</dbReference>
<sequence length="348" mass="37993">MTQDFSAKRPTIKDLSQAAGVSVTTVNRVINSPNLVRRQTRELVLKAAEKIGFYGVGSIQDSLRRKEQVFKLGVLLQQKNRTFYRDLAKALSKAAGEFAGGRVELKIQFMDDLSPDNVATQLVQLGRHVDAVGLVAAEHPIVSDAIDTLHQSGVPVFGLIASLTANASVGYVGLDHFKVGRTAAWAFDKMCRGPGKIGILVGNHRYRNQESNESGFRSYFREHNTEFTLLEAQTTYETAAVAEEIVEKMFQDHADLCGLFISGGGIRGAINALRARKLPKGFVSVGYELIDETRSALIDGTLSMVISHPMETFARATITAMTDAVLSDPNSSLKIANLGFDIYTPENI</sequence>
<dbReference type="GO" id="GO:0000976">
    <property type="term" value="F:transcription cis-regulatory region binding"/>
    <property type="evidence" value="ECO:0007669"/>
    <property type="project" value="TreeGrafter"/>
</dbReference>
<dbReference type="Gene3D" id="1.10.260.40">
    <property type="entry name" value="lambda repressor-like DNA-binding domains"/>
    <property type="match status" value="1"/>
</dbReference>
<gene>
    <name evidence="5" type="ORF">SAMN04488045_1756</name>
</gene>
<dbReference type="CDD" id="cd06307">
    <property type="entry name" value="PBP1_sugar_binding"/>
    <property type="match status" value="1"/>
</dbReference>
<keyword evidence="2" id="KW-0238">DNA-binding</keyword>
<evidence type="ECO:0000256" key="2">
    <source>
        <dbReference type="ARBA" id="ARBA00023125"/>
    </source>
</evidence>
<dbReference type="Proteomes" id="UP000236752">
    <property type="component" value="Unassembled WGS sequence"/>
</dbReference>
<evidence type="ECO:0000259" key="4">
    <source>
        <dbReference type="PROSITE" id="PS50932"/>
    </source>
</evidence>
<dbReference type="Gene3D" id="3.40.50.2300">
    <property type="match status" value="2"/>
</dbReference>
<dbReference type="PANTHER" id="PTHR30146:SF152">
    <property type="entry name" value="TRANSCRIPTIONAL REGULATORY PROTEIN"/>
    <property type="match status" value="1"/>
</dbReference>
<evidence type="ECO:0000256" key="1">
    <source>
        <dbReference type="ARBA" id="ARBA00023015"/>
    </source>
</evidence>
<dbReference type="InterPro" id="IPR028082">
    <property type="entry name" value="Peripla_BP_I"/>
</dbReference>
<dbReference type="AlphaFoldDB" id="A0A1H5X7S2"/>
<dbReference type="PRINTS" id="PR00036">
    <property type="entry name" value="HTHLACI"/>
</dbReference>
<dbReference type="GO" id="GO:0003700">
    <property type="term" value="F:DNA-binding transcription factor activity"/>
    <property type="evidence" value="ECO:0007669"/>
    <property type="project" value="TreeGrafter"/>
</dbReference>
<keyword evidence="3" id="KW-0804">Transcription</keyword>
<dbReference type="RefSeq" id="WP_103910057.1">
    <property type="nucleotide sequence ID" value="NZ_FNUZ01000002.1"/>
</dbReference>
<reference evidence="5 6" key="1">
    <citation type="submission" date="2016-10" db="EMBL/GenBank/DDBJ databases">
        <authorList>
            <person name="de Groot N.N."/>
        </authorList>
    </citation>
    <scope>NUCLEOTIDE SEQUENCE [LARGE SCALE GENOMIC DNA]</scope>
    <source>
        <strain evidence="5 6">DSM 26915</strain>
    </source>
</reference>
<organism evidence="5 6">
    <name type="scientific">Thalassococcus halodurans</name>
    <dbReference type="NCBI Taxonomy" id="373675"/>
    <lineage>
        <taxon>Bacteria</taxon>
        <taxon>Pseudomonadati</taxon>
        <taxon>Pseudomonadota</taxon>
        <taxon>Alphaproteobacteria</taxon>
        <taxon>Rhodobacterales</taxon>
        <taxon>Roseobacteraceae</taxon>
        <taxon>Thalassococcus</taxon>
    </lineage>
</organism>
<name>A0A1H5X7S2_9RHOB</name>
<feature type="domain" description="HTH lacI-type" evidence="4">
    <location>
        <begin position="10"/>
        <end position="65"/>
    </location>
</feature>
<accession>A0A1H5X7S2</accession>
<keyword evidence="6" id="KW-1185">Reference proteome</keyword>
<dbReference type="InterPro" id="IPR010982">
    <property type="entry name" value="Lambda_DNA-bd_dom_sf"/>
</dbReference>
<protein>
    <submittedName>
        <fullName evidence="5">Transcriptional regulator, LacI family</fullName>
    </submittedName>
</protein>
<dbReference type="Pfam" id="PF13407">
    <property type="entry name" value="Peripla_BP_4"/>
    <property type="match status" value="1"/>
</dbReference>
<dbReference type="CDD" id="cd01392">
    <property type="entry name" value="HTH_LacI"/>
    <property type="match status" value="1"/>
</dbReference>
<dbReference type="OrthoDB" id="9805774at2"/>
<dbReference type="InterPro" id="IPR025997">
    <property type="entry name" value="SBP_2_dom"/>
</dbReference>
<evidence type="ECO:0000256" key="3">
    <source>
        <dbReference type="ARBA" id="ARBA00023163"/>
    </source>
</evidence>
<dbReference type="SUPFAM" id="SSF47413">
    <property type="entry name" value="lambda repressor-like DNA-binding domains"/>
    <property type="match status" value="1"/>
</dbReference>